<dbReference type="AlphaFoldDB" id="A0A812NS81"/>
<feature type="compositionally biased region" description="Basic residues" evidence="1">
    <location>
        <begin position="402"/>
        <end position="429"/>
    </location>
</feature>
<reference evidence="2" key="1">
    <citation type="submission" date="2021-02" db="EMBL/GenBank/DDBJ databases">
        <authorList>
            <person name="Dougan E. K."/>
            <person name="Rhodes N."/>
            <person name="Thang M."/>
            <person name="Chan C."/>
        </authorList>
    </citation>
    <scope>NUCLEOTIDE SEQUENCE</scope>
</reference>
<comment type="caution">
    <text evidence="2">The sequence shown here is derived from an EMBL/GenBank/DDBJ whole genome shotgun (WGS) entry which is preliminary data.</text>
</comment>
<evidence type="ECO:0000313" key="3">
    <source>
        <dbReference type="Proteomes" id="UP000649617"/>
    </source>
</evidence>
<dbReference type="Proteomes" id="UP000649617">
    <property type="component" value="Unassembled WGS sequence"/>
</dbReference>
<organism evidence="2 3">
    <name type="scientific">Symbiodinium pilosum</name>
    <name type="common">Dinoflagellate</name>
    <dbReference type="NCBI Taxonomy" id="2952"/>
    <lineage>
        <taxon>Eukaryota</taxon>
        <taxon>Sar</taxon>
        <taxon>Alveolata</taxon>
        <taxon>Dinophyceae</taxon>
        <taxon>Suessiales</taxon>
        <taxon>Symbiodiniaceae</taxon>
        <taxon>Symbiodinium</taxon>
    </lineage>
</organism>
<feature type="region of interest" description="Disordered" evidence="1">
    <location>
        <begin position="392"/>
        <end position="434"/>
    </location>
</feature>
<dbReference type="EMBL" id="CAJNIZ010012117">
    <property type="protein sequence ID" value="CAE7329665.1"/>
    <property type="molecule type" value="Genomic_DNA"/>
</dbReference>
<feature type="non-terminal residue" evidence="2">
    <location>
        <position position="832"/>
    </location>
</feature>
<gene>
    <name evidence="2" type="ORF">SPIL2461_LOCUS7641</name>
</gene>
<evidence type="ECO:0000313" key="2">
    <source>
        <dbReference type="EMBL" id="CAE7329665.1"/>
    </source>
</evidence>
<name>A0A812NS81_SYMPI</name>
<accession>A0A812NS81</accession>
<protein>
    <submittedName>
        <fullName evidence="2">Uncharacterized protein</fullName>
    </submittedName>
</protein>
<proteinExistence type="predicted"/>
<dbReference type="OrthoDB" id="492993at2759"/>
<keyword evidence="3" id="KW-1185">Reference proteome</keyword>
<sequence length="832" mass="90811">VLVSTAQTNARAARATEPRSASTGIAAKFAYNACAECNDCRCEVEDCAMNGHRFASVCNLLNHMRTYHGDNPKALTKRKELEVHQLLSQAGLQFEYQRHLPFRGCGLESETQCAFADFVLYAGWGAVILEVDENQHRERDPSCDVRRDFDMAASVALGSAHKLAIARYNPDPFKVAGRTMRTPKKERRVRLLQLLHSLLQEEPERQFQRLFLYYDRAAEDSELPAVAEDWDVISGITAGQLAAVLTAYTPLTATATNTTSISANATGVANNATAIAALQTQVDNPPTPPDLPPCGRQEHAGQLQAFSNTAAMNSAITSANNATLASVASNYTLRTVTDQLALDLAAKQSGLDVDTKIANALLDRPSTADLTAAVNFKTTLADVDQRSLWTRPWPCETAGSTRPRRPSQPCKRRASKRRPKGPAPSRRHCSLTPTPPVSTPYWRCGMVGLTAQKHLYRPCKQQASRPLPKWQAPLRSCLTSNKRGWTPRWPSGTALQSAGPFATSSNLTAAETSLQSAIDAILAQLAALTTGGGSNLINAQAWSGEITDLLLGTNTLRNLHFNAPPAERQLHRCGASANGCRPEWRRWKTKAISESCRRRNPVQVAPDPGELAVRVAVGAVADVLPGQARHEGAELQEPGGRILQGPEARAEVLDDLQSSLHQAVALLEASGPARSNTNKGNKRIPAPLRKPLESMWTVVPDKAKKALEEAGCQPPEPATEEKDLVELLRTFEDKLPSEVPAALPSKPTLGPIEEGKEVADKYAGAVRDLRILGREKLDLQSRIDASKANLLLRLKKMQQLQDDIRKAQDRVNQETLEYQQKVLDQTEDPDPV</sequence>
<evidence type="ECO:0000256" key="1">
    <source>
        <dbReference type="SAM" id="MobiDB-lite"/>
    </source>
</evidence>